<dbReference type="RefSeq" id="WP_131018236.1">
    <property type="nucleotide sequence ID" value="NZ_SIRE01000036.1"/>
</dbReference>
<evidence type="ECO:0000313" key="1">
    <source>
        <dbReference type="EMBL" id="TBL69774.1"/>
    </source>
</evidence>
<gene>
    <name evidence="1" type="ORF">EYB31_34930</name>
</gene>
<name>A0A4Q9DE66_9BACL</name>
<dbReference type="EMBL" id="SIRE01000036">
    <property type="protein sequence ID" value="TBL69774.1"/>
    <property type="molecule type" value="Genomic_DNA"/>
</dbReference>
<dbReference type="AlphaFoldDB" id="A0A4Q9DE66"/>
<sequence>MVVLLNEEDQQRIHSHLNRAERPQNDLFDSYTALWSAFNVMYEALRPEMISSGKKSKDLSERSMAKYCAKKLEYATWSRLFNTTKLDKLLSIAPIFNERDWIREAKINITEYSKLVDSIAIARSNNNDCFGIELLEALIDFLYVIRCNLFHGFKTPELPRDQEVLGATEPLLREIVFKLNEKFS</sequence>
<keyword evidence="2" id="KW-1185">Reference proteome</keyword>
<proteinExistence type="predicted"/>
<evidence type="ECO:0008006" key="3">
    <source>
        <dbReference type="Google" id="ProtNLM"/>
    </source>
</evidence>
<evidence type="ECO:0000313" key="2">
    <source>
        <dbReference type="Proteomes" id="UP000293142"/>
    </source>
</evidence>
<comment type="caution">
    <text evidence="1">The sequence shown here is derived from an EMBL/GenBank/DDBJ whole genome shotgun (WGS) entry which is preliminary data.</text>
</comment>
<accession>A0A4Q9DE66</accession>
<dbReference type="Proteomes" id="UP000293142">
    <property type="component" value="Unassembled WGS sequence"/>
</dbReference>
<reference evidence="1 2" key="1">
    <citation type="submission" date="2019-02" db="EMBL/GenBank/DDBJ databases">
        <title>Paenibacillus sp. nov., isolated from surface-sterilized tissue of Thalictrum simplex L.</title>
        <authorList>
            <person name="Tuo L."/>
        </authorList>
    </citation>
    <scope>NUCLEOTIDE SEQUENCE [LARGE SCALE GENOMIC DNA]</scope>
    <source>
        <strain evidence="1 2">N2SHLJ1</strain>
    </source>
</reference>
<protein>
    <recommendedName>
        <fullName evidence="3">Apea-like HEPN domain-containing protein</fullName>
    </recommendedName>
</protein>
<organism evidence="1 2">
    <name type="scientific">Paenibacillus thalictri</name>
    <dbReference type="NCBI Taxonomy" id="2527873"/>
    <lineage>
        <taxon>Bacteria</taxon>
        <taxon>Bacillati</taxon>
        <taxon>Bacillota</taxon>
        <taxon>Bacilli</taxon>
        <taxon>Bacillales</taxon>
        <taxon>Paenibacillaceae</taxon>
        <taxon>Paenibacillus</taxon>
    </lineage>
</organism>
<dbReference type="OrthoDB" id="7605591at2"/>